<evidence type="ECO:0000256" key="3">
    <source>
        <dbReference type="ARBA" id="ARBA00004477"/>
    </source>
</evidence>
<organism evidence="17 18">
    <name type="scientific">Ciona savignyi</name>
    <name type="common">Pacific transparent sea squirt</name>
    <dbReference type="NCBI Taxonomy" id="51511"/>
    <lineage>
        <taxon>Eukaryota</taxon>
        <taxon>Metazoa</taxon>
        <taxon>Chordata</taxon>
        <taxon>Tunicata</taxon>
        <taxon>Ascidiacea</taxon>
        <taxon>Phlebobranchia</taxon>
        <taxon>Cionidae</taxon>
        <taxon>Ciona</taxon>
    </lineage>
</organism>
<dbReference type="Proteomes" id="UP000007875">
    <property type="component" value="Unassembled WGS sequence"/>
</dbReference>
<dbReference type="SUPFAM" id="SSF161084">
    <property type="entry name" value="MAPEG domain-like"/>
    <property type="match status" value="1"/>
</dbReference>
<dbReference type="InterPro" id="IPR040162">
    <property type="entry name" value="MGST1-like"/>
</dbReference>
<dbReference type="GO" id="GO:0004364">
    <property type="term" value="F:glutathione transferase activity"/>
    <property type="evidence" value="ECO:0007669"/>
    <property type="project" value="UniProtKB-EC"/>
</dbReference>
<keyword evidence="6" id="KW-0808">Transferase</keyword>
<comment type="function">
    <text evidence="1">Conjugation of reduced glutathione to a wide number of exogenous and endogenous hydrophobic electrophiles.</text>
</comment>
<evidence type="ECO:0000256" key="7">
    <source>
        <dbReference type="ARBA" id="ARBA00022692"/>
    </source>
</evidence>
<reference evidence="17" key="3">
    <citation type="submission" date="2025-09" db="UniProtKB">
        <authorList>
            <consortium name="Ensembl"/>
        </authorList>
    </citation>
    <scope>IDENTIFICATION</scope>
</reference>
<dbReference type="PANTHER" id="PTHR10689">
    <property type="entry name" value="MICROSOMAL GLUTATHIONE S-TRANSFERASE 1"/>
    <property type="match status" value="1"/>
</dbReference>
<proteinExistence type="inferred from homology"/>
<comment type="subcellular location">
    <subcellularLocation>
        <location evidence="3">Endoplasmic reticulum membrane</location>
        <topology evidence="3">Multi-pass membrane protein</topology>
    </subcellularLocation>
    <subcellularLocation>
        <location evidence="2">Mitochondrion outer membrane</location>
    </subcellularLocation>
</comment>
<protein>
    <recommendedName>
        <fullName evidence="15">Microsomal glutathione S-transferase 1</fullName>
        <ecNumber evidence="5">2.5.1.18</ecNumber>
    </recommendedName>
</protein>
<keyword evidence="18" id="KW-1185">Reference proteome</keyword>
<dbReference type="STRING" id="51511.ENSCSAVP00000001860"/>
<evidence type="ECO:0000256" key="9">
    <source>
        <dbReference type="ARBA" id="ARBA00022824"/>
    </source>
</evidence>
<evidence type="ECO:0000256" key="5">
    <source>
        <dbReference type="ARBA" id="ARBA00012452"/>
    </source>
</evidence>
<dbReference type="PANTHER" id="PTHR10689:SF6">
    <property type="entry name" value="MICROSOMAL GLUTATHIONE S-TRANSFERASE 1"/>
    <property type="match status" value="1"/>
</dbReference>
<evidence type="ECO:0000256" key="13">
    <source>
        <dbReference type="ARBA" id="ARBA00023136"/>
    </source>
</evidence>
<evidence type="ECO:0000256" key="12">
    <source>
        <dbReference type="ARBA" id="ARBA00023128"/>
    </source>
</evidence>
<comment type="catalytic activity">
    <reaction evidence="16">
        <text>RX + glutathione = an S-substituted glutathione + a halide anion + H(+)</text>
        <dbReference type="Rhea" id="RHEA:16437"/>
        <dbReference type="ChEBI" id="CHEBI:15378"/>
        <dbReference type="ChEBI" id="CHEBI:16042"/>
        <dbReference type="ChEBI" id="CHEBI:17792"/>
        <dbReference type="ChEBI" id="CHEBI:57925"/>
        <dbReference type="ChEBI" id="CHEBI:90779"/>
        <dbReference type="EC" id="2.5.1.18"/>
    </reaction>
    <physiologicalReaction direction="left-to-right" evidence="16">
        <dbReference type="Rhea" id="RHEA:16438"/>
    </physiologicalReaction>
</comment>
<evidence type="ECO:0000256" key="2">
    <source>
        <dbReference type="ARBA" id="ARBA00004294"/>
    </source>
</evidence>
<evidence type="ECO:0000256" key="16">
    <source>
        <dbReference type="ARBA" id="ARBA00049385"/>
    </source>
</evidence>
<evidence type="ECO:0000256" key="8">
    <source>
        <dbReference type="ARBA" id="ARBA00022787"/>
    </source>
</evidence>
<keyword evidence="8" id="KW-1000">Mitochondrion outer membrane</keyword>
<sequence>MSVVTIYHRLMKGSFPAEEDAKLMAHDQEKIKEMLKPNDDVERLRNAHLNDLENVVPFVLLGLLYISTNPPAATAPRYFRCFSGRVYSSQLLTYSSCVLRPEESGLALVSLQRFQCYTAQSLQFIKPRF</sequence>
<evidence type="ECO:0000313" key="18">
    <source>
        <dbReference type="Proteomes" id="UP000007875"/>
    </source>
</evidence>
<dbReference type="InterPro" id="IPR001129">
    <property type="entry name" value="Membr-assoc_MAPEG"/>
</dbReference>
<evidence type="ECO:0000313" key="17">
    <source>
        <dbReference type="Ensembl" id="ENSCSAVP00000001860.1"/>
    </source>
</evidence>
<dbReference type="HOGENOM" id="CLU_1948079_0_0_1"/>
<reference evidence="18" key="1">
    <citation type="submission" date="2003-08" db="EMBL/GenBank/DDBJ databases">
        <authorList>
            <person name="Birren B."/>
            <person name="Nusbaum C."/>
            <person name="Abebe A."/>
            <person name="Abouelleil A."/>
            <person name="Adekoya E."/>
            <person name="Ait-zahra M."/>
            <person name="Allen N."/>
            <person name="Allen T."/>
            <person name="An P."/>
            <person name="Anderson M."/>
            <person name="Anderson S."/>
            <person name="Arachchi H."/>
            <person name="Armbruster J."/>
            <person name="Bachantsang P."/>
            <person name="Baldwin J."/>
            <person name="Barry A."/>
            <person name="Bayul T."/>
            <person name="Blitshsteyn B."/>
            <person name="Bloom T."/>
            <person name="Blye J."/>
            <person name="Boguslavskiy L."/>
            <person name="Borowsky M."/>
            <person name="Boukhgalter B."/>
            <person name="Brunache A."/>
            <person name="Butler J."/>
            <person name="Calixte N."/>
            <person name="Calvo S."/>
            <person name="Camarata J."/>
            <person name="Campo K."/>
            <person name="Chang J."/>
            <person name="Cheshatsang Y."/>
            <person name="Citroen M."/>
            <person name="Collymore A."/>
            <person name="Considine T."/>
            <person name="Cook A."/>
            <person name="Cooke P."/>
            <person name="Corum B."/>
            <person name="Cuomo C."/>
            <person name="David R."/>
            <person name="Dawoe T."/>
            <person name="Degray S."/>
            <person name="Dodge S."/>
            <person name="Dooley K."/>
            <person name="Dorje P."/>
            <person name="Dorjee K."/>
            <person name="Dorris L."/>
            <person name="Duffey N."/>
            <person name="Dupes A."/>
            <person name="Elkins T."/>
            <person name="Engels R."/>
            <person name="Erickson J."/>
            <person name="Farina A."/>
            <person name="Faro S."/>
            <person name="Ferreira P."/>
            <person name="Fischer H."/>
            <person name="Fitzgerald M."/>
            <person name="Foley K."/>
            <person name="Gage D."/>
            <person name="Galagan J."/>
            <person name="Gearin G."/>
            <person name="Gnerre S."/>
            <person name="Gnirke A."/>
            <person name="Goyette A."/>
            <person name="Graham J."/>
            <person name="Grandbois E."/>
            <person name="Gyaltsen K."/>
            <person name="Hafez N."/>
            <person name="Hagopian D."/>
            <person name="Hagos B."/>
            <person name="Hall J."/>
            <person name="Hatcher B."/>
            <person name="Heller A."/>
            <person name="Higgins H."/>
            <person name="Honan T."/>
            <person name="Horn A."/>
            <person name="Houde N."/>
            <person name="Hughes L."/>
            <person name="Hulme W."/>
            <person name="Husby E."/>
            <person name="Iliev I."/>
            <person name="Jaffe D."/>
            <person name="Jones C."/>
            <person name="Kamal M."/>
            <person name="Kamat A."/>
            <person name="Kamvysselis M."/>
            <person name="Karlsson E."/>
            <person name="Kells C."/>
            <person name="Kieu A."/>
            <person name="Kisner P."/>
            <person name="Kodira C."/>
            <person name="Kulbokas E."/>
            <person name="Labutti K."/>
            <person name="Lama D."/>
            <person name="Landers T."/>
            <person name="Leger J."/>
            <person name="Levine S."/>
            <person name="Lewis D."/>
            <person name="Lewis T."/>
            <person name="Lindblad-toh K."/>
            <person name="Liu X."/>
            <person name="Lokyitsang T."/>
            <person name="Lokyitsang Y."/>
            <person name="Lucien O."/>
            <person name="Lui A."/>
            <person name="Ma L.J."/>
            <person name="Mabbitt R."/>
            <person name="Macdonald J."/>
            <person name="Maclean C."/>
            <person name="Major J."/>
            <person name="Manning J."/>
            <person name="Marabella R."/>
            <person name="Maru K."/>
            <person name="Matthews C."/>
            <person name="Mauceli E."/>
            <person name="Mccarthy M."/>
            <person name="Mcdonough S."/>
            <person name="Mcghee T."/>
            <person name="Meldrim J."/>
            <person name="Meneus L."/>
            <person name="Mesirov J."/>
            <person name="Mihalev A."/>
            <person name="Mihova T."/>
            <person name="Mikkelsen T."/>
            <person name="Mlenga V."/>
            <person name="Moru K."/>
            <person name="Mozes J."/>
            <person name="Mulrain L."/>
            <person name="Munson G."/>
            <person name="Naylor J."/>
            <person name="Newes C."/>
            <person name="Nguyen C."/>
            <person name="Nguyen N."/>
            <person name="Nguyen T."/>
            <person name="Nicol R."/>
            <person name="Nielsen C."/>
            <person name="Nizzari M."/>
            <person name="Norbu C."/>
            <person name="Norbu N."/>
            <person name="O'donnell P."/>
            <person name="Okoawo O."/>
            <person name="O'leary S."/>
            <person name="Omotosho B."/>
            <person name="O'neill K."/>
            <person name="Osman S."/>
            <person name="Parker S."/>
            <person name="Perrin D."/>
            <person name="Phunkhang P."/>
            <person name="Piqani B."/>
            <person name="Purcell S."/>
            <person name="Rachupka T."/>
            <person name="Ramasamy U."/>
            <person name="Rameau R."/>
            <person name="Ray V."/>
            <person name="Raymond C."/>
            <person name="Retta R."/>
            <person name="Richardson S."/>
            <person name="Rise C."/>
            <person name="Rodriguez J."/>
            <person name="Rogers J."/>
            <person name="Rogov P."/>
            <person name="Rutman M."/>
            <person name="Schupbach R."/>
            <person name="Seaman C."/>
            <person name="Settipalli S."/>
            <person name="Sharpe T."/>
            <person name="Sheridan J."/>
            <person name="Sherpa N."/>
            <person name="Shi J."/>
            <person name="Smirnov S."/>
            <person name="Smith C."/>
            <person name="Sougnez C."/>
            <person name="Spencer B."/>
            <person name="Stalker J."/>
            <person name="Stange-thomann N."/>
            <person name="Stavropoulos S."/>
            <person name="Stetson K."/>
            <person name="Stone C."/>
            <person name="Stone S."/>
            <person name="Stubbs M."/>
            <person name="Talamas J."/>
            <person name="Tchuinga P."/>
            <person name="Tenzing P."/>
            <person name="Tesfaye S."/>
            <person name="Theodore J."/>
            <person name="Thoulutsang Y."/>
            <person name="Topham K."/>
            <person name="Towey S."/>
            <person name="Tsamla T."/>
            <person name="Tsomo N."/>
            <person name="Vallee D."/>
            <person name="Vassiliev H."/>
            <person name="Venkataraman V."/>
            <person name="Vinson J."/>
            <person name="Vo A."/>
            <person name="Wade C."/>
            <person name="Wang S."/>
            <person name="Wangchuk T."/>
            <person name="Wangdi T."/>
            <person name="Whittaker C."/>
            <person name="Wilkinson J."/>
            <person name="Wu Y."/>
            <person name="Wyman D."/>
            <person name="Yadav S."/>
            <person name="Yang S."/>
            <person name="Yang X."/>
            <person name="Yeager S."/>
            <person name="Yee E."/>
            <person name="Young G."/>
            <person name="Zainoun J."/>
            <person name="Zembeck L."/>
            <person name="Zimmer A."/>
            <person name="Zody M."/>
            <person name="Lander E."/>
        </authorList>
    </citation>
    <scope>NUCLEOTIDE SEQUENCE [LARGE SCALE GENOMIC DNA]</scope>
</reference>
<keyword evidence="9" id="KW-0256">Endoplasmic reticulum</keyword>
<dbReference type="Pfam" id="PF01124">
    <property type="entry name" value="MAPEG"/>
    <property type="match status" value="1"/>
</dbReference>
<evidence type="ECO:0000256" key="10">
    <source>
        <dbReference type="ARBA" id="ARBA00022989"/>
    </source>
</evidence>
<dbReference type="EC" id="2.5.1.18" evidence="5"/>
<keyword evidence="12" id="KW-0496">Mitochondrion</keyword>
<evidence type="ECO:0000256" key="6">
    <source>
        <dbReference type="ARBA" id="ARBA00022679"/>
    </source>
</evidence>
<keyword evidence="11" id="KW-0007">Acetylation</keyword>
<evidence type="ECO:0000256" key="1">
    <source>
        <dbReference type="ARBA" id="ARBA00003701"/>
    </source>
</evidence>
<dbReference type="Ensembl" id="ENSCSAVT00000001893.1">
    <property type="protein sequence ID" value="ENSCSAVP00000001860.1"/>
    <property type="gene ID" value="ENSCSAVG00000001091.1"/>
</dbReference>
<keyword evidence="13" id="KW-0472">Membrane</keyword>
<evidence type="ECO:0000256" key="11">
    <source>
        <dbReference type="ARBA" id="ARBA00022990"/>
    </source>
</evidence>
<reference evidence="17" key="2">
    <citation type="submission" date="2025-08" db="UniProtKB">
        <authorList>
            <consortium name="Ensembl"/>
        </authorList>
    </citation>
    <scope>IDENTIFICATION</scope>
</reference>
<comment type="similarity">
    <text evidence="4">Belongs to the MAPEG family.</text>
</comment>
<comment type="subunit">
    <text evidence="14">Homotrimer; The trimer binds only one molecule of glutathione.</text>
</comment>
<name>H2Y962_CIOSA</name>
<evidence type="ECO:0000256" key="4">
    <source>
        <dbReference type="ARBA" id="ARBA00010459"/>
    </source>
</evidence>
<keyword evidence="10" id="KW-1133">Transmembrane helix</keyword>
<dbReference type="GeneTree" id="ENSGT00390000011980"/>
<dbReference type="InParanoid" id="H2Y962"/>
<keyword evidence="7" id="KW-0812">Transmembrane</keyword>
<dbReference type="InterPro" id="IPR023352">
    <property type="entry name" value="MAPEG-like_dom_sf"/>
</dbReference>
<dbReference type="GO" id="GO:0005789">
    <property type="term" value="C:endoplasmic reticulum membrane"/>
    <property type="evidence" value="ECO:0007669"/>
    <property type="project" value="UniProtKB-SubCell"/>
</dbReference>
<dbReference type="GO" id="GO:0005741">
    <property type="term" value="C:mitochondrial outer membrane"/>
    <property type="evidence" value="ECO:0007669"/>
    <property type="project" value="UniProtKB-SubCell"/>
</dbReference>
<accession>H2Y962</accession>
<evidence type="ECO:0000256" key="15">
    <source>
        <dbReference type="ARBA" id="ARBA00039397"/>
    </source>
</evidence>
<evidence type="ECO:0000256" key="14">
    <source>
        <dbReference type="ARBA" id="ARBA00038540"/>
    </source>
</evidence>
<dbReference type="Gene3D" id="1.20.120.550">
    <property type="entry name" value="Membrane associated eicosanoid/glutathione metabolism-like domain"/>
    <property type="match status" value="1"/>
</dbReference>
<dbReference type="AlphaFoldDB" id="H2Y962"/>